<proteinExistence type="predicted"/>
<evidence type="ECO:0000313" key="2">
    <source>
        <dbReference type="EMBL" id="ONI08254.1"/>
    </source>
</evidence>
<keyword evidence="3" id="KW-1185">Reference proteome</keyword>
<gene>
    <name evidence="2" type="ORF">PRUPE_5G167400</name>
</gene>
<evidence type="ECO:0000313" key="3">
    <source>
        <dbReference type="Proteomes" id="UP000006882"/>
    </source>
</evidence>
<organism evidence="2 3">
    <name type="scientific">Prunus persica</name>
    <name type="common">Peach</name>
    <name type="synonym">Amygdalus persica</name>
    <dbReference type="NCBI Taxonomy" id="3760"/>
    <lineage>
        <taxon>Eukaryota</taxon>
        <taxon>Viridiplantae</taxon>
        <taxon>Streptophyta</taxon>
        <taxon>Embryophyta</taxon>
        <taxon>Tracheophyta</taxon>
        <taxon>Spermatophyta</taxon>
        <taxon>Magnoliopsida</taxon>
        <taxon>eudicotyledons</taxon>
        <taxon>Gunneridae</taxon>
        <taxon>Pentapetalae</taxon>
        <taxon>rosids</taxon>
        <taxon>fabids</taxon>
        <taxon>Rosales</taxon>
        <taxon>Rosaceae</taxon>
        <taxon>Amygdaloideae</taxon>
        <taxon>Amygdaleae</taxon>
        <taxon>Prunus</taxon>
    </lineage>
</organism>
<reference evidence="2 3" key="1">
    <citation type="journal article" date="2013" name="Nat. Genet.">
        <title>The high-quality draft genome of peach (Prunus persica) identifies unique patterns of genetic diversity, domestication and genome evolution.</title>
        <authorList>
            <consortium name="International Peach Genome Initiative"/>
            <person name="Verde I."/>
            <person name="Abbott A.G."/>
            <person name="Scalabrin S."/>
            <person name="Jung S."/>
            <person name="Shu S."/>
            <person name="Marroni F."/>
            <person name="Zhebentyayeva T."/>
            <person name="Dettori M.T."/>
            <person name="Grimwood J."/>
            <person name="Cattonaro F."/>
            <person name="Zuccolo A."/>
            <person name="Rossini L."/>
            <person name="Jenkins J."/>
            <person name="Vendramin E."/>
            <person name="Meisel L.A."/>
            <person name="Decroocq V."/>
            <person name="Sosinski B."/>
            <person name="Prochnik S."/>
            <person name="Mitros T."/>
            <person name="Policriti A."/>
            <person name="Cipriani G."/>
            <person name="Dondini L."/>
            <person name="Ficklin S."/>
            <person name="Goodstein D.M."/>
            <person name="Xuan P."/>
            <person name="Del Fabbro C."/>
            <person name="Aramini V."/>
            <person name="Copetti D."/>
            <person name="Gonzalez S."/>
            <person name="Horner D.S."/>
            <person name="Falchi R."/>
            <person name="Lucas S."/>
            <person name="Mica E."/>
            <person name="Maldonado J."/>
            <person name="Lazzari B."/>
            <person name="Bielenberg D."/>
            <person name="Pirona R."/>
            <person name="Miculan M."/>
            <person name="Barakat A."/>
            <person name="Testolin R."/>
            <person name="Stella A."/>
            <person name="Tartarini S."/>
            <person name="Tonutti P."/>
            <person name="Arus P."/>
            <person name="Orellana A."/>
            <person name="Wells C."/>
            <person name="Main D."/>
            <person name="Vizzotto G."/>
            <person name="Silva H."/>
            <person name="Salamini F."/>
            <person name="Schmutz J."/>
            <person name="Morgante M."/>
            <person name="Rokhsar D.S."/>
        </authorList>
    </citation>
    <scope>NUCLEOTIDE SEQUENCE [LARGE SCALE GENOMIC DNA]</scope>
    <source>
        <strain evidence="3">cv. Nemared</strain>
    </source>
</reference>
<name>A0A251P9J5_PRUPE</name>
<dbReference type="Proteomes" id="UP000006882">
    <property type="component" value="Chromosome G5"/>
</dbReference>
<dbReference type="EMBL" id="CM007655">
    <property type="protein sequence ID" value="ONI08254.1"/>
    <property type="molecule type" value="Genomic_DNA"/>
</dbReference>
<protein>
    <submittedName>
        <fullName evidence="2">Uncharacterized protein</fullName>
    </submittedName>
</protein>
<evidence type="ECO:0000256" key="1">
    <source>
        <dbReference type="SAM" id="MobiDB-lite"/>
    </source>
</evidence>
<dbReference type="AlphaFoldDB" id="A0A251P9J5"/>
<feature type="region of interest" description="Disordered" evidence="1">
    <location>
        <begin position="79"/>
        <end position="103"/>
    </location>
</feature>
<accession>A0A251P9J5</accession>
<dbReference type="Gramene" id="ONI08254">
    <property type="protein sequence ID" value="ONI08254"/>
    <property type="gene ID" value="PRUPE_5G167400"/>
</dbReference>
<sequence length="103" mass="11062">MSRFLEKFVLAVVAVYLLVGVSSATFTLLPHGGEKSLSHIDCRDGMRKIIGRKGGSFGCQSDIVSKNTVPIRSLRIIVTTSPPSPTKNLRKSQSATAPPPLII</sequence>